<proteinExistence type="predicted"/>
<evidence type="ECO:0000313" key="1">
    <source>
        <dbReference type="EMBL" id="KKL53146.1"/>
    </source>
</evidence>
<reference evidence="1" key="1">
    <citation type="journal article" date="2015" name="Nature">
        <title>Complex archaea that bridge the gap between prokaryotes and eukaryotes.</title>
        <authorList>
            <person name="Spang A."/>
            <person name="Saw J.H."/>
            <person name="Jorgensen S.L."/>
            <person name="Zaremba-Niedzwiedzka K."/>
            <person name="Martijn J."/>
            <person name="Lind A.E."/>
            <person name="van Eijk R."/>
            <person name="Schleper C."/>
            <person name="Guy L."/>
            <person name="Ettema T.J."/>
        </authorList>
    </citation>
    <scope>NUCLEOTIDE SEQUENCE</scope>
</reference>
<feature type="non-terminal residue" evidence="1">
    <location>
        <position position="42"/>
    </location>
</feature>
<gene>
    <name evidence="1" type="ORF">LCGC14_2278410</name>
</gene>
<sequence>MTTLLNTELKMTNNTLKLCPFCGREETEFITENGFPFYDKCN</sequence>
<accession>A0A0F9DH43</accession>
<comment type="caution">
    <text evidence="1">The sequence shown here is derived from an EMBL/GenBank/DDBJ whole genome shotgun (WGS) entry which is preliminary data.</text>
</comment>
<dbReference type="AlphaFoldDB" id="A0A0F9DH43"/>
<protein>
    <submittedName>
        <fullName evidence="1">Uncharacterized protein</fullName>
    </submittedName>
</protein>
<name>A0A0F9DH43_9ZZZZ</name>
<organism evidence="1">
    <name type="scientific">marine sediment metagenome</name>
    <dbReference type="NCBI Taxonomy" id="412755"/>
    <lineage>
        <taxon>unclassified sequences</taxon>
        <taxon>metagenomes</taxon>
        <taxon>ecological metagenomes</taxon>
    </lineage>
</organism>
<dbReference type="EMBL" id="LAZR01031643">
    <property type="protein sequence ID" value="KKL53146.1"/>
    <property type="molecule type" value="Genomic_DNA"/>
</dbReference>